<gene>
    <name evidence="4" type="ORF">KAF25_008554</name>
</gene>
<dbReference type="PANTHER" id="PTHR47706">
    <property type="entry name" value="NMRA-LIKE FAMILY PROTEIN"/>
    <property type="match status" value="1"/>
</dbReference>
<keyword evidence="5" id="KW-1185">Reference proteome</keyword>
<organism evidence="4 5">
    <name type="scientific">Fusarium avenaceum</name>
    <dbReference type="NCBI Taxonomy" id="40199"/>
    <lineage>
        <taxon>Eukaryota</taxon>
        <taxon>Fungi</taxon>
        <taxon>Dikarya</taxon>
        <taxon>Ascomycota</taxon>
        <taxon>Pezizomycotina</taxon>
        <taxon>Sordariomycetes</taxon>
        <taxon>Hypocreomycetidae</taxon>
        <taxon>Hypocreales</taxon>
        <taxon>Nectriaceae</taxon>
        <taxon>Fusarium</taxon>
        <taxon>Fusarium tricinctum species complex</taxon>
    </lineage>
</organism>
<feature type="non-terminal residue" evidence="4">
    <location>
        <position position="1"/>
    </location>
</feature>
<dbReference type="InterPro" id="IPR008030">
    <property type="entry name" value="NmrA-like"/>
</dbReference>
<dbReference type="SUPFAM" id="SSF51735">
    <property type="entry name" value="NAD(P)-binding Rossmann-fold domains"/>
    <property type="match status" value="1"/>
</dbReference>
<accession>A0A9P7HAX2</accession>
<sequence>KMSQQYAKDQPEGFVNKIERVAIVGAGGSVGKFLAKYLIATGKHTVTAITRKDSTNKVPEGAQVVTVDYDDEESLVEALKGQQFLAISMAVTAPPGTQEKIIYAAAKAGVPWIMPNCFGVNIFNKSLVEENLTGKGVLSGFEAIEAAGVSSWIAMCCSFWYEFSVAQGPGWYGFDLSNGKKKVTFYDDGNTQINTSTWDQCGRAFAALLSLKVIPDDENDKSATISQWRNKPLFMSSFLLSQRQMLDSLQRVTGTTDKDWEIEYEGSKERWERGMNLLKGGDYSGFTLAMYARTFYPNGDGNFEAQHGLANKALGLPEEDLDEATVRAIELVEEKYNYFQNRTR</sequence>
<dbReference type="InterPro" id="IPR036291">
    <property type="entry name" value="NAD(P)-bd_dom_sf"/>
</dbReference>
<comment type="caution">
    <text evidence="4">The sequence shown here is derived from an EMBL/GenBank/DDBJ whole genome shotgun (WGS) entry which is preliminary data.</text>
</comment>
<name>A0A9P7HAX2_9HYPO</name>
<reference evidence="4" key="1">
    <citation type="submission" date="2021-04" db="EMBL/GenBank/DDBJ databases">
        <title>Draft genome of Fusarium avenaceum strain F156N33, isolated from an atmospheric sample in Virginia.</title>
        <authorList>
            <person name="Yang S."/>
            <person name="Vinatzer B.A."/>
            <person name="Coleman J."/>
        </authorList>
    </citation>
    <scope>NUCLEOTIDE SEQUENCE</scope>
    <source>
        <strain evidence="4">F156N33</strain>
    </source>
</reference>
<keyword evidence="2" id="KW-0560">Oxidoreductase</keyword>
<proteinExistence type="predicted"/>
<protein>
    <recommendedName>
        <fullName evidence="3">NmrA-like domain-containing protein</fullName>
    </recommendedName>
</protein>
<evidence type="ECO:0000259" key="3">
    <source>
        <dbReference type="Pfam" id="PF05368"/>
    </source>
</evidence>
<evidence type="ECO:0000313" key="5">
    <source>
        <dbReference type="Proteomes" id="UP000782241"/>
    </source>
</evidence>
<keyword evidence="1" id="KW-0521">NADP</keyword>
<dbReference type="InterPro" id="IPR045312">
    <property type="entry name" value="PCBER-like"/>
</dbReference>
<dbReference type="Pfam" id="PF05368">
    <property type="entry name" value="NmrA"/>
    <property type="match status" value="1"/>
</dbReference>
<evidence type="ECO:0000256" key="2">
    <source>
        <dbReference type="ARBA" id="ARBA00023002"/>
    </source>
</evidence>
<dbReference type="GO" id="GO:0016491">
    <property type="term" value="F:oxidoreductase activity"/>
    <property type="evidence" value="ECO:0007669"/>
    <property type="project" value="UniProtKB-KW"/>
</dbReference>
<dbReference type="PANTHER" id="PTHR47706:SF7">
    <property type="entry name" value="CIPA-LIKE, PUTATIVE (AFU_ORTHOLOGUE AFUA_1G01630)-RELATED"/>
    <property type="match status" value="1"/>
</dbReference>
<dbReference type="Gene3D" id="3.40.50.720">
    <property type="entry name" value="NAD(P)-binding Rossmann-like Domain"/>
    <property type="match status" value="1"/>
</dbReference>
<dbReference type="CDD" id="cd05259">
    <property type="entry name" value="PCBER_SDR_a"/>
    <property type="match status" value="1"/>
</dbReference>
<evidence type="ECO:0000313" key="4">
    <source>
        <dbReference type="EMBL" id="KAG5664820.1"/>
    </source>
</evidence>
<evidence type="ECO:0000256" key="1">
    <source>
        <dbReference type="ARBA" id="ARBA00022857"/>
    </source>
</evidence>
<dbReference type="AlphaFoldDB" id="A0A9P7HAX2"/>
<dbReference type="InterPro" id="IPR051609">
    <property type="entry name" value="NmrA/Isoflavone_reductase-like"/>
</dbReference>
<dbReference type="EMBL" id="JAGPUO010000002">
    <property type="protein sequence ID" value="KAG5664820.1"/>
    <property type="molecule type" value="Genomic_DNA"/>
</dbReference>
<feature type="domain" description="NmrA-like" evidence="3">
    <location>
        <begin position="19"/>
        <end position="120"/>
    </location>
</feature>
<dbReference type="Proteomes" id="UP000782241">
    <property type="component" value="Unassembled WGS sequence"/>
</dbReference>